<protein>
    <submittedName>
        <fullName evidence="2">Uncharacterized protein</fullName>
    </submittedName>
</protein>
<accession>A0A2C5XEK4</accession>
<proteinExistence type="predicted"/>
<comment type="caution">
    <text evidence="2">The sequence shown here is derived from an EMBL/GenBank/DDBJ whole genome shotgun (WGS) entry which is preliminary data.</text>
</comment>
<dbReference type="OrthoDB" id="4583914at2759"/>
<evidence type="ECO:0000313" key="2">
    <source>
        <dbReference type="EMBL" id="PHH59758.1"/>
    </source>
</evidence>
<feature type="compositionally biased region" description="Low complexity" evidence="1">
    <location>
        <begin position="24"/>
        <end position="33"/>
    </location>
</feature>
<evidence type="ECO:0000313" key="3">
    <source>
        <dbReference type="Proteomes" id="UP000226192"/>
    </source>
</evidence>
<name>A0A2C5XEK4_9HYPO</name>
<organism evidence="2 3">
    <name type="scientific">Ophiocordyceps australis</name>
    <dbReference type="NCBI Taxonomy" id="1399860"/>
    <lineage>
        <taxon>Eukaryota</taxon>
        <taxon>Fungi</taxon>
        <taxon>Dikarya</taxon>
        <taxon>Ascomycota</taxon>
        <taxon>Pezizomycotina</taxon>
        <taxon>Sordariomycetes</taxon>
        <taxon>Hypocreomycetidae</taxon>
        <taxon>Hypocreales</taxon>
        <taxon>Ophiocordycipitaceae</taxon>
        <taxon>Ophiocordyceps</taxon>
    </lineage>
</organism>
<dbReference type="EMBL" id="NJET01000183">
    <property type="protein sequence ID" value="PHH59758.1"/>
    <property type="molecule type" value="Genomic_DNA"/>
</dbReference>
<feature type="region of interest" description="Disordered" evidence="1">
    <location>
        <begin position="24"/>
        <end position="44"/>
    </location>
</feature>
<evidence type="ECO:0000256" key="1">
    <source>
        <dbReference type="SAM" id="MobiDB-lite"/>
    </source>
</evidence>
<keyword evidence="3" id="KW-1185">Reference proteome</keyword>
<reference evidence="2 3" key="1">
    <citation type="submission" date="2017-06" db="EMBL/GenBank/DDBJ databases">
        <title>Ant-infecting Ophiocordyceps genomes reveal a high diversity of potential behavioral manipulation genes and a possible major role for enterotoxins.</title>
        <authorList>
            <person name="De Bekker C."/>
            <person name="Evans H.C."/>
            <person name="Brachmann A."/>
            <person name="Hughes D.P."/>
        </authorList>
    </citation>
    <scope>NUCLEOTIDE SEQUENCE [LARGE SCALE GENOMIC DNA]</scope>
    <source>
        <strain evidence="2 3">Map64</strain>
    </source>
</reference>
<sequence length="332" mass="36910">MDAALSCGSSSVASSLALNASPAESASTPATAPSEPPTGLGQLDLGPPGYLATLTLYPGTLLEKTVHLGPWSLASRPRRVEWQGSYAKEKLEHYLPQLPADTHPSTLHSSHRPYHPALDMECLLSFALPQRLRYTSETGSCIHDSHVCVRYDFSSPAASLRFQSDVRAKELVAYYDINVAWSDLHRRTPGFGNVKGFATIQRLKLWRDFASTRHSLTLLANQAERTHREYSLDLFEPDLQNVDPRALELRLHVRNRPGSAPCPRRSSIALPWRPRTRSADAAPSHLDTPPLDIGLVGIQFSSHPDFDRFVHDWRRAHSLDNAPYPPNHAELP</sequence>
<gene>
    <name evidence="2" type="ORF">CDD81_2596</name>
</gene>
<dbReference type="Proteomes" id="UP000226192">
    <property type="component" value="Unassembled WGS sequence"/>
</dbReference>
<dbReference type="AlphaFoldDB" id="A0A2C5XEK4"/>